<dbReference type="KEGG" id="vg:54992182"/>
<dbReference type="Pfam" id="PF14594">
    <property type="entry name" value="Sipho_Gp37"/>
    <property type="match status" value="1"/>
</dbReference>
<dbReference type="GeneID" id="54992182"/>
<dbReference type="InterPro" id="IPR029432">
    <property type="entry name" value="Gp28/Gp37-like_dom"/>
</dbReference>
<dbReference type="Proteomes" id="UP000246975">
    <property type="component" value="Segment"/>
</dbReference>
<evidence type="ECO:0000259" key="1">
    <source>
        <dbReference type="Pfam" id="PF14594"/>
    </source>
</evidence>
<gene>
    <name evidence="2" type="primary">17</name>
    <name evidence="2" type="ORF">PBI_JACE_17</name>
</gene>
<accession>A0A2U8UJ65</accession>
<keyword evidence="3" id="KW-1185">Reference proteome</keyword>
<evidence type="ECO:0000313" key="3">
    <source>
        <dbReference type="Proteomes" id="UP000246975"/>
    </source>
</evidence>
<dbReference type="RefSeq" id="YP_009801663.1">
    <property type="nucleotide sequence ID" value="NC_047974.1"/>
</dbReference>
<organism evidence="2 3">
    <name type="scientific">Gordonia phage Jace</name>
    <dbReference type="NCBI Taxonomy" id="2182360"/>
    <lineage>
        <taxon>Viruses</taxon>
        <taxon>Duplodnaviria</taxon>
        <taxon>Heunggongvirae</taxon>
        <taxon>Uroviricota</taxon>
        <taxon>Caudoviricetes</taxon>
        <taxon>Jacevirus</taxon>
        <taxon>Jacevirus jace</taxon>
    </lineage>
</organism>
<feature type="domain" description="Gp28/Gp37-like" evidence="1">
    <location>
        <begin position="13"/>
        <end position="474"/>
    </location>
</feature>
<dbReference type="EMBL" id="MH153804">
    <property type="protein sequence ID" value="AWN03638.1"/>
    <property type="molecule type" value="Genomic_DNA"/>
</dbReference>
<proteinExistence type="predicted"/>
<evidence type="ECO:0000313" key="2">
    <source>
        <dbReference type="EMBL" id="AWN03638.1"/>
    </source>
</evidence>
<reference evidence="2 3" key="1">
    <citation type="submission" date="2018-03" db="EMBL/GenBank/DDBJ databases">
        <authorList>
            <person name="Garlena R.A."/>
            <person name="Russell D.A."/>
            <person name="Pope W.H."/>
            <person name="Jacobs-Sera D."/>
            <person name="Hatfull G.F."/>
        </authorList>
    </citation>
    <scope>NUCLEOTIDE SEQUENCE [LARGE SCALE GENOMIC DNA]</scope>
</reference>
<protein>
    <submittedName>
        <fullName evidence="2">Minor tail protein</fullName>
    </submittedName>
</protein>
<name>A0A2U8UJ65_9CAUD</name>
<sequence length="504" mass="55577">MRSNTKSPPAFPIDVFSGDYSQVRPLGPYMRAKFGWKRNEATIGTIQVKISHPLAQRLMQCKTDVVPIRTFYNGKVWDGRVLSCLVEGEPGREIVTATCVSNLKWLQSILGFPAPLLPVEVQFPKQDMMIGPVDFVTKYFIAKNAARLNKPVYVKVPQLGNQITLPPIPSSIKSLDDFLAFINQIDLCAMYTRMTPLDEVFANSLKNSDSEITCNLWVPGDPDPGQIFNTNSLGRLQNIFDLSGDNFMFFTNPDNILGLINPDTYGKATEACYIVDSKKKRDRRWMQWTTASGQIVSYKRNIIHPTAHQVITGGQSPQWMNDLSRIIADGLLGLLLTFLGAPFLAPSVGGTFDDIFLAFNKFSDPALAAQLGRHGFGEAYANASTGFTLDALTAGLQALKDHAGRDSVKITVQDGGATGKGFQFGIDDGSGRRYDVGDIMTFVDRDTEITDYVSSVEVEDQRGAFCMVTVTIGDDDPVKDPLLQFVDRIKEFGALHRVIATSSN</sequence>